<evidence type="ECO:0000313" key="1">
    <source>
        <dbReference type="EMBL" id="CAJ1968748.1"/>
    </source>
</evidence>
<protein>
    <submittedName>
        <fullName evidence="1">Uncharacterized protein</fullName>
    </submittedName>
</protein>
<dbReference type="EMBL" id="CAKOGP040002402">
    <property type="protein sequence ID" value="CAJ1968748.1"/>
    <property type="molecule type" value="Genomic_DNA"/>
</dbReference>
<accession>A0AAD2GDM5</accession>
<sequence length="156" mass="17629">MDWSLVAEGVRPPLDQPPTAWNDTVDFMDVAVHVQASGFLDACTIHTLNVAHHHLAPNSMVLNTWIAPPCNPVKKRLYGFGRVLKDRSLNQDVVNPLSMIHFAWPYLSAEDRLAAIQASFVWKQYAELRHFACVTSLKSLQLPRLLVADWIHIEHG</sequence>
<dbReference type="AlphaFoldDB" id="A0AAD2GDM5"/>
<reference evidence="1" key="1">
    <citation type="submission" date="2023-08" db="EMBL/GenBank/DDBJ databases">
        <authorList>
            <person name="Audoor S."/>
            <person name="Bilcke G."/>
        </authorList>
    </citation>
    <scope>NUCLEOTIDE SEQUENCE</scope>
</reference>
<proteinExistence type="predicted"/>
<gene>
    <name evidence="1" type="ORF">CYCCA115_LOCUS23383</name>
</gene>
<name>A0AAD2GDM5_9STRA</name>
<comment type="caution">
    <text evidence="1">The sequence shown here is derived from an EMBL/GenBank/DDBJ whole genome shotgun (WGS) entry which is preliminary data.</text>
</comment>
<dbReference type="Proteomes" id="UP001295423">
    <property type="component" value="Unassembled WGS sequence"/>
</dbReference>
<keyword evidence="2" id="KW-1185">Reference proteome</keyword>
<evidence type="ECO:0000313" key="2">
    <source>
        <dbReference type="Proteomes" id="UP001295423"/>
    </source>
</evidence>
<organism evidence="1 2">
    <name type="scientific">Cylindrotheca closterium</name>
    <dbReference type="NCBI Taxonomy" id="2856"/>
    <lineage>
        <taxon>Eukaryota</taxon>
        <taxon>Sar</taxon>
        <taxon>Stramenopiles</taxon>
        <taxon>Ochrophyta</taxon>
        <taxon>Bacillariophyta</taxon>
        <taxon>Bacillariophyceae</taxon>
        <taxon>Bacillariophycidae</taxon>
        <taxon>Bacillariales</taxon>
        <taxon>Bacillariaceae</taxon>
        <taxon>Cylindrotheca</taxon>
    </lineage>
</organism>